<dbReference type="OrthoDB" id="5599753at2759"/>
<dbReference type="GO" id="GO:0008270">
    <property type="term" value="F:zinc ion binding"/>
    <property type="evidence" value="ECO:0007669"/>
    <property type="project" value="TreeGrafter"/>
</dbReference>
<feature type="compositionally biased region" description="Basic and acidic residues" evidence="6">
    <location>
        <begin position="141"/>
        <end position="155"/>
    </location>
</feature>
<dbReference type="STRING" id="133412.A0A1R1XU14"/>
<feature type="compositionally biased region" description="Low complexity" evidence="6">
    <location>
        <begin position="167"/>
        <end position="192"/>
    </location>
</feature>
<evidence type="ECO:0000256" key="1">
    <source>
        <dbReference type="ARBA" id="ARBA00004170"/>
    </source>
</evidence>
<dbReference type="Pfam" id="PF10601">
    <property type="entry name" value="zf-LITAF-like"/>
    <property type="match status" value="1"/>
</dbReference>
<dbReference type="SMART" id="SM00714">
    <property type="entry name" value="LITAF"/>
    <property type="match status" value="1"/>
</dbReference>
<proteinExistence type="inferred from homology"/>
<feature type="region of interest" description="Disordered" evidence="6">
    <location>
        <begin position="99"/>
        <end position="199"/>
    </location>
</feature>
<reference evidence="8 9" key="1">
    <citation type="submission" date="2017-01" db="EMBL/GenBank/DDBJ databases">
        <authorList>
            <person name="Mah S.A."/>
            <person name="Swanson W.J."/>
            <person name="Moy G.W."/>
            <person name="Vacquier V.D."/>
        </authorList>
    </citation>
    <scope>NUCLEOTIDE SEQUENCE [LARGE SCALE GENOMIC DNA]</scope>
    <source>
        <strain evidence="8 9">GSMNP</strain>
    </source>
</reference>
<keyword evidence="4" id="KW-0862">Zinc</keyword>
<comment type="caution">
    <text evidence="8">The sequence shown here is derived from an EMBL/GenBank/DDBJ whole genome shotgun (WGS) entry which is preliminary data.</text>
</comment>
<dbReference type="GO" id="GO:0016020">
    <property type="term" value="C:membrane"/>
    <property type="evidence" value="ECO:0007669"/>
    <property type="project" value="UniProtKB-SubCell"/>
</dbReference>
<evidence type="ECO:0000313" key="9">
    <source>
        <dbReference type="Proteomes" id="UP000187283"/>
    </source>
</evidence>
<comment type="similarity">
    <text evidence="2">Belongs to the CDIP1/LITAF family.</text>
</comment>
<dbReference type="PROSITE" id="PS51837">
    <property type="entry name" value="LITAF"/>
    <property type="match status" value="1"/>
</dbReference>
<evidence type="ECO:0000259" key="7">
    <source>
        <dbReference type="PROSITE" id="PS51837"/>
    </source>
</evidence>
<dbReference type="PANTHER" id="PTHR23292:SF6">
    <property type="entry name" value="FI16602P1-RELATED"/>
    <property type="match status" value="1"/>
</dbReference>
<evidence type="ECO:0000313" key="8">
    <source>
        <dbReference type="EMBL" id="OMJ18121.1"/>
    </source>
</evidence>
<evidence type="ECO:0000256" key="5">
    <source>
        <dbReference type="ARBA" id="ARBA00023136"/>
    </source>
</evidence>
<keyword evidence="9" id="KW-1185">Reference proteome</keyword>
<evidence type="ECO:0000256" key="4">
    <source>
        <dbReference type="ARBA" id="ARBA00022833"/>
    </source>
</evidence>
<name>A0A1R1XU14_9FUNG</name>
<dbReference type="EMBL" id="LSSN01001834">
    <property type="protein sequence ID" value="OMJ18121.1"/>
    <property type="molecule type" value="Genomic_DNA"/>
</dbReference>
<evidence type="ECO:0000256" key="6">
    <source>
        <dbReference type="SAM" id="MobiDB-lite"/>
    </source>
</evidence>
<keyword evidence="3" id="KW-0479">Metal-binding</keyword>
<keyword evidence="5" id="KW-0472">Membrane</keyword>
<feature type="domain" description="LITAF" evidence="7">
    <location>
        <begin position="251"/>
        <end position="337"/>
    </location>
</feature>
<dbReference type="PANTHER" id="PTHR23292">
    <property type="entry name" value="LIPOPOLYSACCHARIDE-INDUCED TUMOR NECROSIS FACTOR-ALPHA FACTOR"/>
    <property type="match status" value="1"/>
</dbReference>
<sequence>MEIEPKTVEVQLPSDRFVSIDKLEKLDKRLKNRSPLNFDDKKQITASIKASPISIPEKLTTFSSKNTPSLSPIYMLRFPDPIHKKNLIVYTAFVNKNNPTQNSHQNTGNQIGADSSAPNSENNVANNSDQTGNVISNPDSAESRAEDSRNLEIRRQQQQNTPHLNDDTNNNLGNNTSYSGNGNNINNAITSDPANGRGSELIAEVPPHLISSQTWYPQESPPPYTPRPAQNSLAIPASVQPQIIVPPIYFESTPYATPIVDFSSIDTNYPIQMICPNCQMQIVTCVELYPGTQATLCSIATCLIFWPLFWVPLCSPACLDRIHTCPNCSSVITVRPPQC</sequence>
<dbReference type="AlphaFoldDB" id="A0A1R1XU14"/>
<dbReference type="InterPro" id="IPR006629">
    <property type="entry name" value="LITAF"/>
</dbReference>
<protein>
    <recommendedName>
        <fullName evidence="7">LITAF domain-containing protein</fullName>
    </recommendedName>
</protein>
<dbReference type="InterPro" id="IPR037519">
    <property type="entry name" value="LITAF_fam"/>
</dbReference>
<organism evidence="8 9">
    <name type="scientific">Smittium culicis</name>
    <dbReference type="NCBI Taxonomy" id="133412"/>
    <lineage>
        <taxon>Eukaryota</taxon>
        <taxon>Fungi</taxon>
        <taxon>Fungi incertae sedis</taxon>
        <taxon>Zoopagomycota</taxon>
        <taxon>Kickxellomycotina</taxon>
        <taxon>Harpellomycetes</taxon>
        <taxon>Harpellales</taxon>
        <taxon>Legeriomycetaceae</taxon>
        <taxon>Smittium</taxon>
    </lineage>
</organism>
<accession>A0A1R1XU14</accession>
<gene>
    <name evidence="8" type="ORF">AYI70_g5541</name>
</gene>
<evidence type="ECO:0000256" key="3">
    <source>
        <dbReference type="ARBA" id="ARBA00022723"/>
    </source>
</evidence>
<dbReference type="Proteomes" id="UP000187283">
    <property type="component" value="Unassembled WGS sequence"/>
</dbReference>
<evidence type="ECO:0000256" key="2">
    <source>
        <dbReference type="ARBA" id="ARBA00005975"/>
    </source>
</evidence>
<comment type="subcellular location">
    <subcellularLocation>
        <location evidence="1">Membrane</location>
        <topology evidence="1">Peripheral membrane protein</topology>
    </subcellularLocation>
</comment>
<feature type="compositionally biased region" description="Polar residues" evidence="6">
    <location>
        <begin position="99"/>
        <end position="140"/>
    </location>
</feature>